<feature type="domain" description="Chitin-binding type-3" evidence="3">
    <location>
        <begin position="179"/>
        <end position="223"/>
    </location>
</feature>
<feature type="chain" id="PRO_5045395756" description="Chitin-binding type-3 domain-containing protein" evidence="2">
    <location>
        <begin position="24"/>
        <end position="226"/>
    </location>
</feature>
<feature type="signal peptide" evidence="2">
    <location>
        <begin position="1"/>
        <end position="23"/>
    </location>
</feature>
<dbReference type="SUPFAM" id="SSF53955">
    <property type="entry name" value="Lysozyme-like"/>
    <property type="match status" value="1"/>
</dbReference>
<reference evidence="5" key="1">
    <citation type="journal article" date="2019" name="Int. J. Syst. Evol. Microbiol.">
        <title>The Global Catalogue of Microorganisms (GCM) 10K type strain sequencing project: providing services to taxonomists for standard genome sequencing and annotation.</title>
        <authorList>
            <consortium name="The Broad Institute Genomics Platform"/>
            <consortium name="The Broad Institute Genome Sequencing Center for Infectious Disease"/>
            <person name="Wu L."/>
            <person name="Ma J."/>
        </authorList>
    </citation>
    <scope>NUCLEOTIDE SEQUENCE [LARGE SCALE GENOMIC DNA]</scope>
    <source>
        <strain evidence="5">JCM 17938</strain>
    </source>
</reference>
<keyword evidence="1" id="KW-0378">Hydrolase</keyword>
<organism evidence="4 5">
    <name type="scientific">Actinoallomurus liliacearum</name>
    <dbReference type="NCBI Taxonomy" id="1080073"/>
    <lineage>
        <taxon>Bacteria</taxon>
        <taxon>Bacillati</taxon>
        <taxon>Actinomycetota</taxon>
        <taxon>Actinomycetes</taxon>
        <taxon>Streptosporangiales</taxon>
        <taxon>Thermomonosporaceae</taxon>
        <taxon>Actinoallomurus</taxon>
    </lineage>
</organism>
<evidence type="ECO:0000313" key="5">
    <source>
        <dbReference type="Proteomes" id="UP001500212"/>
    </source>
</evidence>
<keyword evidence="5" id="KW-1185">Reference proteome</keyword>
<proteinExistence type="predicted"/>
<name>A0ABP8TSG9_9ACTN</name>
<dbReference type="InterPro" id="IPR036573">
    <property type="entry name" value="CBM_sf_5/12"/>
</dbReference>
<evidence type="ECO:0000259" key="3">
    <source>
        <dbReference type="SMART" id="SM00495"/>
    </source>
</evidence>
<dbReference type="Pfam" id="PF18896">
    <property type="entry name" value="SLT_3"/>
    <property type="match status" value="1"/>
</dbReference>
<evidence type="ECO:0000313" key="4">
    <source>
        <dbReference type="EMBL" id="GAA4613945.1"/>
    </source>
</evidence>
<dbReference type="Pfam" id="PF02839">
    <property type="entry name" value="CBM_5_12"/>
    <property type="match status" value="1"/>
</dbReference>
<gene>
    <name evidence="4" type="ORF">GCM10023195_60650</name>
</gene>
<evidence type="ECO:0000256" key="1">
    <source>
        <dbReference type="ARBA" id="ARBA00022801"/>
    </source>
</evidence>
<keyword evidence="2" id="KW-0732">Signal</keyword>
<comment type="caution">
    <text evidence="4">The sequence shown here is derived from an EMBL/GenBank/DDBJ whole genome shotgun (WGS) entry which is preliminary data.</text>
</comment>
<dbReference type="SMART" id="SM00495">
    <property type="entry name" value="ChtBD3"/>
    <property type="match status" value="1"/>
</dbReference>
<dbReference type="CDD" id="cd12215">
    <property type="entry name" value="ChiC_BD"/>
    <property type="match status" value="1"/>
</dbReference>
<dbReference type="EMBL" id="BAABHJ010000023">
    <property type="protein sequence ID" value="GAA4613945.1"/>
    <property type="molecule type" value="Genomic_DNA"/>
</dbReference>
<dbReference type="RefSeq" id="WP_345362075.1">
    <property type="nucleotide sequence ID" value="NZ_BAABHJ010000023.1"/>
</dbReference>
<dbReference type="InterPro" id="IPR043992">
    <property type="entry name" value="SLT_3"/>
</dbReference>
<dbReference type="Gene3D" id="2.10.10.20">
    <property type="entry name" value="Carbohydrate-binding module superfamily 5/12"/>
    <property type="match status" value="1"/>
</dbReference>
<dbReference type="SUPFAM" id="SSF51055">
    <property type="entry name" value="Carbohydrate binding domain"/>
    <property type="match status" value="1"/>
</dbReference>
<protein>
    <recommendedName>
        <fullName evidence="3">Chitin-binding type-3 domain-containing protein</fullName>
    </recommendedName>
</protein>
<sequence length="226" mass="23362">MLLRKWLPGLLAAALFTVMGATAAEAGTVPPGAARSSAHPAATCTVTSTLAGDHLTTLQIAQIAKNNGFTGNGLVVSVAVALAESSGWTRAVLVDSDCSRDRGLWQINSYWHSEVSDAQAFDPNGAAQAAYRISSSGNDWTPWTTYTNGAYQQHMAEAQQAVDQLNGGGGSGGTGCAGLPAWNAGTAYTGGAAVSYNGHRWTAKWWTQGDVPGANAQNVWTDNGSC</sequence>
<dbReference type="Proteomes" id="UP001500212">
    <property type="component" value="Unassembled WGS sequence"/>
</dbReference>
<dbReference type="InterPro" id="IPR023346">
    <property type="entry name" value="Lysozyme-like_dom_sf"/>
</dbReference>
<dbReference type="InterPro" id="IPR003610">
    <property type="entry name" value="CBM5/12"/>
</dbReference>
<evidence type="ECO:0000256" key="2">
    <source>
        <dbReference type="SAM" id="SignalP"/>
    </source>
</evidence>
<accession>A0ABP8TSG9</accession>